<accession>A0ABQ9XEQ6</accession>
<dbReference type="EMBL" id="JARBJD010000135">
    <property type="protein sequence ID" value="KAK2950446.1"/>
    <property type="molecule type" value="Genomic_DNA"/>
</dbReference>
<gene>
    <name evidence="1" type="ORF">BLNAU_14564</name>
</gene>
<sequence length="105" mass="11079">MKDGMTDKASSFRPLANTGSAVIPIDTDWISPTNTLGDNVSILTIVSKSSFSETLTSTAIQFAAGTDVSSLTGFFSEVLFSVKANTLSAPSSDSLRRKNRLNGTN</sequence>
<comment type="caution">
    <text evidence="1">The sequence shown here is derived from an EMBL/GenBank/DDBJ whole genome shotgun (WGS) entry which is preliminary data.</text>
</comment>
<proteinExistence type="predicted"/>
<dbReference type="Proteomes" id="UP001281761">
    <property type="component" value="Unassembled WGS sequence"/>
</dbReference>
<name>A0ABQ9XEQ6_9EUKA</name>
<reference evidence="1 2" key="1">
    <citation type="journal article" date="2022" name="bioRxiv">
        <title>Genomics of Preaxostyla Flagellates Illuminates Evolutionary Transitions and the Path Towards Mitochondrial Loss.</title>
        <authorList>
            <person name="Novak L.V.F."/>
            <person name="Treitli S.C."/>
            <person name="Pyrih J."/>
            <person name="Halakuc P."/>
            <person name="Pipaliya S.V."/>
            <person name="Vacek V."/>
            <person name="Brzon O."/>
            <person name="Soukal P."/>
            <person name="Eme L."/>
            <person name="Dacks J.B."/>
            <person name="Karnkowska A."/>
            <person name="Elias M."/>
            <person name="Hampl V."/>
        </authorList>
    </citation>
    <scope>NUCLEOTIDE SEQUENCE [LARGE SCALE GENOMIC DNA]</scope>
    <source>
        <strain evidence="1">NAU3</strain>
        <tissue evidence="1">Gut</tissue>
    </source>
</reference>
<organism evidence="1 2">
    <name type="scientific">Blattamonas nauphoetae</name>
    <dbReference type="NCBI Taxonomy" id="2049346"/>
    <lineage>
        <taxon>Eukaryota</taxon>
        <taxon>Metamonada</taxon>
        <taxon>Preaxostyla</taxon>
        <taxon>Oxymonadida</taxon>
        <taxon>Blattamonas</taxon>
    </lineage>
</organism>
<protein>
    <submittedName>
        <fullName evidence="1">Uncharacterized protein</fullName>
    </submittedName>
</protein>
<keyword evidence="2" id="KW-1185">Reference proteome</keyword>
<evidence type="ECO:0000313" key="2">
    <source>
        <dbReference type="Proteomes" id="UP001281761"/>
    </source>
</evidence>
<evidence type="ECO:0000313" key="1">
    <source>
        <dbReference type="EMBL" id="KAK2950446.1"/>
    </source>
</evidence>